<evidence type="ECO:0000256" key="1">
    <source>
        <dbReference type="ARBA" id="ARBA00022801"/>
    </source>
</evidence>
<gene>
    <name evidence="3" type="ORF">NX784_15390</name>
</gene>
<dbReference type="RefSeq" id="WP_258817562.1">
    <property type="nucleotide sequence ID" value="NZ_JANUGW010000010.1"/>
</dbReference>
<protein>
    <submittedName>
        <fullName evidence="3">Alpha/beta fold hydrolase</fullName>
    </submittedName>
</protein>
<dbReference type="Gene3D" id="3.40.50.1820">
    <property type="entry name" value="alpha/beta hydrolase"/>
    <property type="match status" value="1"/>
</dbReference>
<dbReference type="InterPro" id="IPR029058">
    <property type="entry name" value="AB_hydrolase_fold"/>
</dbReference>
<evidence type="ECO:0000259" key="2">
    <source>
        <dbReference type="Pfam" id="PF00561"/>
    </source>
</evidence>
<dbReference type="EMBL" id="JANUGW010000010">
    <property type="protein sequence ID" value="MCS0582972.1"/>
    <property type="molecule type" value="Genomic_DNA"/>
</dbReference>
<organism evidence="3 4">
    <name type="scientific">Massilia pinisoli</name>
    <dbReference type="NCBI Taxonomy" id="1772194"/>
    <lineage>
        <taxon>Bacteria</taxon>
        <taxon>Pseudomonadati</taxon>
        <taxon>Pseudomonadota</taxon>
        <taxon>Betaproteobacteria</taxon>
        <taxon>Burkholderiales</taxon>
        <taxon>Oxalobacteraceae</taxon>
        <taxon>Telluria group</taxon>
        <taxon>Massilia</taxon>
    </lineage>
</organism>
<proteinExistence type="predicted"/>
<dbReference type="PRINTS" id="PR00111">
    <property type="entry name" value="ABHYDROLASE"/>
</dbReference>
<evidence type="ECO:0000313" key="3">
    <source>
        <dbReference type="EMBL" id="MCS0582972.1"/>
    </source>
</evidence>
<feature type="domain" description="AB hydrolase-1" evidence="2">
    <location>
        <begin position="24"/>
        <end position="258"/>
    </location>
</feature>
<dbReference type="Pfam" id="PF00561">
    <property type="entry name" value="Abhydrolase_1"/>
    <property type="match status" value="1"/>
</dbReference>
<evidence type="ECO:0000313" key="4">
    <source>
        <dbReference type="Proteomes" id="UP001204151"/>
    </source>
</evidence>
<accession>A0ABT1ZSR6</accession>
<dbReference type="PRINTS" id="PR00412">
    <property type="entry name" value="EPOXHYDRLASE"/>
</dbReference>
<name>A0ABT1ZSR6_9BURK</name>
<keyword evidence="4" id="KW-1185">Reference proteome</keyword>
<sequence>MIDESLMLDVNGIHIHTTMTGHGPAVLLLHGFPDTHIVWRKQVPALAAAGFRVLAPDLRGYGRTDAPGGVFDYTMDKLRGDVLGLLDALHIDKVFLVGHDWGGIIGWQIAALAPERVHRYVAMSTGHPDAIARAGIAQRLRMTYILGFIMPVVAEHTLRAADWFLMRQFTDEPGQADHWKRDLSPPGRLTAALNYYRANLNLALPHAHRRVKVPVMGLWSDRDPALGEKQMLDSAHYVDGEFRFERIRGADHWLQLTAADEVNRLLLQFLDEGRAAAV</sequence>
<keyword evidence="1 3" id="KW-0378">Hydrolase</keyword>
<dbReference type="Proteomes" id="UP001204151">
    <property type="component" value="Unassembled WGS sequence"/>
</dbReference>
<dbReference type="InterPro" id="IPR000639">
    <property type="entry name" value="Epox_hydrolase-like"/>
</dbReference>
<dbReference type="GO" id="GO:0016787">
    <property type="term" value="F:hydrolase activity"/>
    <property type="evidence" value="ECO:0007669"/>
    <property type="project" value="UniProtKB-KW"/>
</dbReference>
<dbReference type="SUPFAM" id="SSF53474">
    <property type="entry name" value="alpha/beta-Hydrolases"/>
    <property type="match status" value="1"/>
</dbReference>
<reference evidence="3 4" key="1">
    <citation type="submission" date="2022-08" db="EMBL/GenBank/DDBJ databases">
        <title>Reclassification of Massilia species as members of the genera Telluria, Duganella, Pseudoduganella, Mokoshia gen. nov. and Zemynaea gen. nov. using orthogonal and non-orthogonal genome-based approaches.</title>
        <authorList>
            <person name="Bowman J.P."/>
        </authorList>
    </citation>
    <scope>NUCLEOTIDE SEQUENCE [LARGE SCALE GENOMIC DNA]</scope>
    <source>
        <strain evidence="3 4">JCM 31316</strain>
    </source>
</reference>
<dbReference type="PANTHER" id="PTHR43329">
    <property type="entry name" value="EPOXIDE HYDROLASE"/>
    <property type="match status" value="1"/>
</dbReference>
<dbReference type="InterPro" id="IPR000073">
    <property type="entry name" value="AB_hydrolase_1"/>
</dbReference>
<comment type="caution">
    <text evidence="3">The sequence shown here is derived from an EMBL/GenBank/DDBJ whole genome shotgun (WGS) entry which is preliminary data.</text>
</comment>